<organism evidence="3 4">
    <name type="scientific">Limnoglobus roseus</name>
    <dbReference type="NCBI Taxonomy" id="2598579"/>
    <lineage>
        <taxon>Bacteria</taxon>
        <taxon>Pseudomonadati</taxon>
        <taxon>Planctomycetota</taxon>
        <taxon>Planctomycetia</taxon>
        <taxon>Gemmatales</taxon>
        <taxon>Gemmataceae</taxon>
        <taxon>Limnoglobus</taxon>
    </lineage>
</organism>
<feature type="compositionally biased region" description="Basic residues" evidence="1">
    <location>
        <begin position="104"/>
        <end position="116"/>
    </location>
</feature>
<protein>
    <submittedName>
        <fullName evidence="3">Uncharacterized protein</fullName>
    </submittedName>
</protein>
<feature type="transmembrane region" description="Helical" evidence="2">
    <location>
        <begin position="123"/>
        <end position="144"/>
    </location>
</feature>
<dbReference type="KEGG" id="lrs:PX52LOC_02850"/>
<accession>A0A5C1AFJ2</accession>
<dbReference type="Gene3D" id="2.20.28.160">
    <property type="match status" value="1"/>
</dbReference>
<reference evidence="4" key="1">
    <citation type="submission" date="2019-08" db="EMBL/GenBank/DDBJ databases">
        <title>Limnoglobus roseus gen. nov., sp. nov., a novel freshwater planctomycete with a giant genome from the family Gemmataceae.</title>
        <authorList>
            <person name="Kulichevskaya I.S."/>
            <person name="Naumoff D.G."/>
            <person name="Miroshnikov K."/>
            <person name="Ivanova A."/>
            <person name="Philippov D.A."/>
            <person name="Hakobyan A."/>
            <person name="Rijpstra I.C."/>
            <person name="Sinninghe Damste J.S."/>
            <person name="Liesack W."/>
            <person name="Dedysh S.N."/>
        </authorList>
    </citation>
    <scope>NUCLEOTIDE SEQUENCE [LARGE SCALE GENOMIC DNA]</scope>
    <source>
        <strain evidence="4">PX52</strain>
    </source>
</reference>
<feature type="region of interest" description="Disordered" evidence="1">
    <location>
        <begin position="150"/>
        <end position="180"/>
    </location>
</feature>
<dbReference type="AlphaFoldDB" id="A0A5C1AFJ2"/>
<feature type="region of interest" description="Disordered" evidence="1">
    <location>
        <begin position="1"/>
        <end position="125"/>
    </location>
</feature>
<gene>
    <name evidence="3" type="ORF">PX52LOC_02850</name>
</gene>
<feature type="compositionally biased region" description="Low complexity" evidence="1">
    <location>
        <begin position="159"/>
        <end position="171"/>
    </location>
</feature>
<dbReference type="EMBL" id="CP042425">
    <property type="protein sequence ID" value="QEL15914.1"/>
    <property type="molecule type" value="Genomic_DNA"/>
</dbReference>
<evidence type="ECO:0000256" key="1">
    <source>
        <dbReference type="SAM" id="MobiDB-lite"/>
    </source>
</evidence>
<evidence type="ECO:0000313" key="3">
    <source>
        <dbReference type="EMBL" id="QEL15914.1"/>
    </source>
</evidence>
<keyword evidence="4" id="KW-1185">Reference proteome</keyword>
<keyword evidence="2" id="KW-1133">Transmembrane helix</keyword>
<evidence type="ECO:0000313" key="4">
    <source>
        <dbReference type="Proteomes" id="UP000324974"/>
    </source>
</evidence>
<keyword evidence="2" id="KW-0812">Transmembrane</keyword>
<keyword evidence="2" id="KW-0472">Membrane</keyword>
<sequence length="509" mass="56129">MPILLSCPSCSTRLTAPDHAVGKSVRCPRCQQAVAVPRAVDAEEGEPATDAPAEPIRRPARPSEAARKPTRKPRPDRDEDRDDDDRPSRRQARDDDGEAPERTKPRRRVGQGRAPKKSQTPKWPLMLGGGVVLTLVALGIVYAISKRGGRDMKDSGEVAQAPAHSPPAKAAEPPPPADNRPWKWGTALPAGWEKFNDPLGGIEAYFPDGQPQRDENAGVTLGHDHRIAGEAWAKTRGDKTYELLRSPIPENALNRGILVYLGFTAIDMRATRPGSKVTKMESTVGYDSVYVFVDVPGENKRLVSRLAVAGGQLVEARVTGPPTMSEKDDDVKPFIENFLPTSVAADLAPRSDKLPVGVPAGWEKFRDPLNEVILYFPERPKKDTARRRDDPPDSEEWNAVNNLKYYALIRWTVEANGEKPEKVLFDAMNAYLRKQSSVQGPATFEPPMLEQNGRVSRVGKVDYGSNGKLIFRGIVSGNRVLIAIYSGSRMNERTDPEVQPFLDNFEALK</sequence>
<dbReference type="Proteomes" id="UP000324974">
    <property type="component" value="Chromosome"/>
</dbReference>
<proteinExistence type="predicted"/>
<name>A0A5C1AFJ2_9BACT</name>
<evidence type="ECO:0000256" key="2">
    <source>
        <dbReference type="SAM" id="Phobius"/>
    </source>
</evidence>
<feature type="compositionally biased region" description="Basic and acidic residues" evidence="1">
    <location>
        <begin position="73"/>
        <end position="103"/>
    </location>
</feature>